<accession>A0A9D3XNY9</accession>
<dbReference type="AlphaFoldDB" id="A0A9D3XNY9"/>
<evidence type="ECO:0000313" key="1">
    <source>
        <dbReference type="EMBL" id="KAH1183371.1"/>
    </source>
</evidence>
<name>A0A9D3XNY9_9SAUR</name>
<reference evidence="1" key="1">
    <citation type="submission" date="2021-09" db="EMBL/GenBank/DDBJ databases">
        <title>The genome of Mauremys mutica provides insights into the evolution of semi-aquatic lifestyle.</title>
        <authorList>
            <person name="Gong S."/>
            <person name="Gao Y."/>
        </authorList>
    </citation>
    <scope>NUCLEOTIDE SEQUENCE</scope>
    <source>
        <strain evidence="1">MM-2020</strain>
        <tissue evidence="1">Muscle</tissue>
    </source>
</reference>
<proteinExistence type="predicted"/>
<keyword evidence="2" id="KW-1185">Reference proteome</keyword>
<dbReference type="EMBL" id="JAHDVG010000466">
    <property type="protein sequence ID" value="KAH1183371.1"/>
    <property type="molecule type" value="Genomic_DNA"/>
</dbReference>
<organism evidence="1 2">
    <name type="scientific">Mauremys mutica</name>
    <name type="common">yellowpond turtle</name>
    <dbReference type="NCBI Taxonomy" id="74926"/>
    <lineage>
        <taxon>Eukaryota</taxon>
        <taxon>Metazoa</taxon>
        <taxon>Chordata</taxon>
        <taxon>Craniata</taxon>
        <taxon>Vertebrata</taxon>
        <taxon>Euteleostomi</taxon>
        <taxon>Archelosauria</taxon>
        <taxon>Testudinata</taxon>
        <taxon>Testudines</taxon>
        <taxon>Cryptodira</taxon>
        <taxon>Durocryptodira</taxon>
        <taxon>Testudinoidea</taxon>
        <taxon>Geoemydidae</taxon>
        <taxon>Geoemydinae</taxon>
        <taxon>Mauremys</taxon>
    </lineage>
</organism>
<sequence>MMDSCALISTRPGMLSVENIAKVRNRLAFLGGLSRPMEECLDHALLTFSWEVGCLQENARLVIRCEGQ</sequence>
<comment type="caution">
    <text evidence="1">The sequence shown here is derived from an EMBL/GenBank/DDBJ whole genome shotgun (WGS) entry which is preliminary data.</text>
</comment>
<dbReference type="Proteomes" id="UP000827986">
    <property type="component" value="Unassembled WGS sequence"/>
</dbReference>
<evidence type="ECO:0000313" key="2">
    <source>
        <dbReference type="Proteomes" id="UP000827986"/>
    </source>
</evidence>
<gene>
    <name evidence="1" type="ORF">KIL84_004863</name>
</gene>
<protein>
    <submittedName>
        <fullName evidence="1">Uncharacterized protein</fullName>
    </submittedName>
</protein>